<dbReference type="InterPro" id="IPR050471">
    <property type="entry name" value="AB_hydrolase"/>
</dbReference>
<evidence type="ECO:0000259" key="1">
    <source>
        <dbReference type="Pfam" id="PF00561"/>
    </source>
</evidence>
<dbReference type="GO" id="GO:0004806">
    <property type="term" value="F:triacylglycerol lipase activity"/>
    <property type="evidence" value="ECO:0007669"/>
    <property type="project" value="TreeGrafter"/>
</dbReference>
<proteinExistence type="predicted"/>
<dbReference type="EMBL" id="BMHH01000001">
    <property type="protein sequence ID" value="GGA80006.1"/>
    <property type="molecule type" value="Genomic_DNA"/>
</dbReference>
<reference evidence="2" key="2">
    <citation type="submission" date="2020-09" db="EMBL/GenBank/DDBJ databases">
        <authorList>
            <person name="Sun Q."/>
            <person name="Zhou Y."/>
        </authorList>
    </citation>
    <scope>NUCLEOTIDE SEQUENCE</scope>
    <source>
        <strain evidence="2">CGMCC 1.15082</strain>
    </source>
</reference>
<evidence type="ECO:0000313" key="3">
    <source>
        <dbReference type="Proteomes" id="UP000646478"/>
    </source>
</evidence>
<dbReference type="PANTHER" id="PTHR43433">
    <property type="entry name" value="HYDROLASE, ALPHA/BETA FOLD FAMILY PROTEIN"/>
    <property type="match status" value="1"/>
</dbReference>
<dbReference type="Pfam" id="PF00561">
    <property type="entry name" value="Abhydrolase_1"/>
    <property type="match status" value="1"/>
</dbReference>
<dbReference type="InterPro" id="IPR029058">
    <property type="entry name" value="AB_hydrolase_fold"/>
</dbReference>
<evidence type="ECO:0000313" key="2">
    <source>
        <dbReference type="EMBL" id="GGA80006.1"/>
    </source>
</evidence>
<comment type="caution">
    <text evidence="2">The sequence shown here is derived from an EMBL/GenBank/DDBJ whole genome shotgun (WGS) entry which is preliminary data.</text>
</comment>
<gene>
    <name evidence="2" type="primary">mhpC</name>
    <name evidence="2" type="ORF">GCM10011491_04090</name>
</gene>
<dbReference type="PRINTS" id="PR00111">
    <property type="entry name" value="ABHYDROLASE"/>
</dbReference>
<dbReference type="GO" id="GO:0046503">
    <property type="term" value="P:glycerolipid catabolic process"/>
    <property type="evidence" value="ECO:0007669"/>
    <property type="project" value="TreeGrafter"/>
</dbReference>
<reference evidence="2" key="1">
    <citation type="journal article" date="2014" name="Int. J. Syst. Evol. Microbiol.">
        <title>Complete genome sequence of Corynebacterium casei LMG S-19264T (=DSM 44701T), isolated from a smear-ripened cheese.</title>
        <authorList>
            <consortium name="US DOE Joint Genome Institute (JGI-PGF)"/>
            <person name="Walter F."/>
            <person name="Albersmeier A."/>
            <person name="Kalinowski J."/>
            <person name="Ruckert C."/>
        </authorList>
    </citation>
    <scope>NUCLEOTIDE SEQUENCE</scope>
    <source>
        <strain evidence="2">CGMCC 1.15082</strain>
    </source>
</reference>
<accession>A0A916S1B8</accession>
<dbReference type="RefSeq" id="WP_188820939.1">
    <property type="nucleotide sequence ID" value="NZ_BMHH01000001.1"/>
</dbReference>
<dbReference type="AlphaFoldDB" id="A0A916S1B8"/>
<dbReference type="InterPro" id="IPR000073">
    <property type="entry name" value="AB_hydrolase_1"/>
</dbReference>
<sequence>MKPSNIDIYYEVHGSGPPIVLIAGYTCDHTFWDAMVPHLADQFQVVTFDNRGVGRTKDDGKPFTVADMAVDTAALIQRLKLDRPAIVGQSMGGTIAQTVLVQFPELCGRCVILNSAAVFRRAALMALENLLALRKAGADFDLLVDATLPWVAGSDWLAQPENIATFKTALKQNPVPQSAADQERQLAALMKFDARSWNKPWREPALVVSAAEDVLALPTEGKALAKSLGAKYVEIPGGHGSPIEQPQRLARLLMKFLQNASSG</sequence>
<feature type="domain" description="AB hydrolase-1" evidence="1">
    <location>
        <begin position="17"/>
        <end position="244"/>
    </location>
</feature>
<dbReference type="SUPFAM" id="SSF53474">
    <property type="entry name" value="alpha/beta-Hydrolases"/>
    <property type="match status" value="1"/>
</dbReference>
<dbReference type="Proteomes" id="UP000646478">
    <property type="component" value="Unassembled WGS sequence"/>
</dbReference>
<dbReference type="Gene3D" id="3.40.50.1820">
    <property type="entry name" value="alpha/beta hydrolase"/>
    <property type="match status" value="1"/>
</dbReference>
<protein>
    <submittedName>
        <fullName evidence="2">Lipolytic protein</fullName>
    </submittedName>
</protein>
<keyword evidence="3" id="KW-1185">Reference proteome</keyword>
<dbReference type="PANTHER" id="PTHR43433:SF5">
    <property type="entry name" value="AB HYDROLASE-1 DOMAIN-CONTAINING PROTEIN"/>
    <property type="match status" value="1"/>
</dbReference>
<organism evidence="2 3">
    <name type="scientific">Brucella endophytica</name>
    <dbReference type="NCBI Taxonomy" id="1963359"/>
    <lineage>
        <taxon>Bacteria</taxon>
        <taxon>Pseudomonadati</taxon>
        <taxon>Pseudomonadota</taxon>
        <taxon>Alphaproteobacteria</taxon>
        <taxon>Hyphomicrobiales</taxon>
        <taxon>Brucellaceae</taxon>
        <taxon>Brucella/Ochrobactrum group</taxon>
        <taxon>Brucella</taxon>
    </lineage>
</organism>
<name>A0A916S1B8_9HYPH</name>